<dbReference type="Pfam" id="PF00583">
    <property type="entry name" value="Acetyltransf_1"/>
    <property type="match status" value="1"/>
</dbReference>
<dbReference type="SUPFAM" id="SSF55729">
    <property type="entry name" value="Acyl-CoA N-acyltransferases (Nat)"/>
    <property type="match status" value="1"/>
</dbReference>
<proteinExistence type="predicted"/>
<dbReference type="InterPro" id="IPR000182">
    <property type="entry name" value="GNAT_dom"/>
</dbReference>
<protein>
    <submittedName>
        <fullName evidence="2">GNAT family N-acetyltransferase</fullName>
    </submittedName>
</protein>
<dbReference type="InterPro" id="IPR016181">
    <property type="entry name" value="Acyl_CoA_acyltransferase"/>
</dbReference>
<sequence length="149" mass="16864">MEIVPLSAVPHFADQITEWQWRAFGEPSSRDFFASIVASSLSGADFPVTFVAVEAGKAIGTAGFWRCDLISRQDLFPWLAALYVDAPARGKGVSDALQQRVIAHAQDQGYSRLWLWSTFSGYYDRFGWQSQGEALEYPDKRVQLYYRDI</sequence>
<name>A0ABU9MQJ4_9GAMM</name>
<dbReference type="Gene3D" id="3.40.630.30">
    <property type="match status" value="1"/>
</dbReference>
<gene>
    <name evidence="2" type="ORF">AABB92_20070</name>
</gene>
<evidence type="ECO:0000259" key="1">
    <source>
        <dbReference type="PROSITE" id="PS51186"/>
    </source>
</evidence>
<keyword evidence="3" id="KW-1185">Reference proteome</keyword>
<dbReference type="RefSeq" id="WP_031376198.1">
    <property type="nucleotide sequence ID" value="NZ_JBCGBG010000007.1"/>
</dbReference>
<organism evidence="2 3">
    <name type="scientific">Pantoea brenneri</name>
    <dbReference type="NCBI Taxonomy" id="472694"/>
    <lineage>
        <taxon>Bacteria</taxon>
        <taxon>Pseudomonadati</taxon>
        <taxon>Pseudomonadota</taxon>
        <taxon>Gammaproteobacteria</taxon>
        <taxon>Enterobacterales</taxon>
        <taxon>Erwiniaceae</taxon>
        <taxon>Pantoea</taxon>
    </lineage>
</organism>
<dbReference type="Proteomes" id="UP001468095">
    <property type="component" value="Unassembled WGS sequence"/>
</dbReference>
<dbReference type="CDD" id="cd04301">
    <property type="entry name" value="NAT_SF"/>
    <property type="match status" value="1"/>
</dbReference>
<feature type="domain" description="N-acetyltransferase" evidence="1">
    <location>
        <begin position="1"/>
        <end position="149"/>
    </location>
</feature>
<dbReference type="EMBL" id="JBCGBG010000007">
    <property type="protein sequence ID" value="MEL7697940.1"/>
    <property type="molecule type" value="Genomic_DNA"/>
</dbReference>
<comment type="caution">
    <text evidence="2">The sequence shown here is derived from an EMBL/GenBank/DDBJ whole genome shotgun (WGS) entry which is preliminary data.</text>
</comment>
<reference evidence="2 3" key="1">
    <citation type="submission" date="2024-04" db="EMBL/GenBank/DDBJ databases">
        <authorList>
            <person name="Suleimanova A.D."/>
            <person name="Pudova D.S."/>
            <person name="Shagimardanova E.I."/>
            <person name="Sharipova M.R."/>
        </authorList>
    </citation>
    <scope>NUCLEOTIDE SEQUENCE [LARGE SCALE GENOMIC DNA]</scope>
    <source>
        <strain evidence="2 3">3.1</strain>
    </source>
</reference>
<dbReference type="PROSITE" id="PS51186">
    <property type="entry name" value="GNAT"/>
    <property type="match status" value="1"/>
</dbReference>
<accession>A0ABU9MQJ4</accession>
<evidence type="ECO:0000313" key="3">
    <source>
        <dbReference type="Proteomes" id="UP001468095"/>
    </source>
</evidence>
<evidence type="ECO:0000313" key="2">
    <source>
        <dbReference type="EMBL" id="MEL7697940.1"/>
    </source>
</evidence>